<evidence type="ECO:0000313" key="1">
    <source>
        <dbReference type="EMBL" id="SHL04494.1"/>
    </source>
</evidence>
<dbReference type="EMBL" id="FRAR01000045">
    <property type="protein sequence ID" value="SHL04494.1"/>
    <property type="molecule type" value="Genomic_DNA"/>
</dbReference>
<dbReference type="Proteomes" id="UP000183997">
    <property type="component" value="Unassembled WGS sequence"/>
</dbReference>
<organism evidence="1 2">
    <name type="scientific">Desulforamulus aeronauticus DSM 10349</name>
    <dbReference type="NCBI Taxonomy" id="1121421"/>
    <lineage>
        <taxon>Bacteria</taxon>
        <taxon>Bacillati</taxon>
        <taxon>Bacillota</taxon>
        <taxon>Clostridia</taxon>
        <taxon>Eubacteriales</taxon>
        <taxon>Peptococcaceae</taxon>
        <taxon>Desulforamulus</taxon>
    </lineage>
</organism>
<sequence>MQVGHKGETIPIDMEKLELFNFFPIPENPGLDLVMFGGGLKLVKGIKGTGKGIWGMWVIWPKLPTKDVNMQILTDGTSPER</sequence>
<proteinExistence type="predicted"/>
<dbReference type="STRING" id="1121421.SAMN02745123_04011"/>
<dbReference type="AlphaFoldDB" id="A0A1M6XES7"/>
<keyword evidence="2" id="KW-1185">Reference proteome</keyword>
<accession>A0A1M6XES7</accession>
<evidence type="ECO:0000313" key="2">
    <source>
        <dbReference type="Proteomes" id="UP000183997"/>
    </source>
</evidence>
<name>A0A1M6XES7_9FIRM</name>
<reference evidence="2" key="1">
    <citation type="submission" date="2016-11" db="EMBL/GenBank/DDBJ databases">
        <authorList>
            <person name="Varghese N."/>
            <person name="Submissions S."/>
        </authorList>
    </citation>
    <scope>NUCLEOTIDE SEQUENCE [LARGE SCALE GENOMIC DNA]</scope>
    <source>
        <strain evidence="2">DSM 10349</strain>
    </source>
</reference>
<protein>
    <submittedName>
        <fullName evidence="1">Uncharacterized protein</fullName>
    </submittedName>
</protein>
<gene>
    <name evidence="1" type="ORF">SAMN02745123_04011</name>
</gene>